<dbReference type="STRING" id="1267768.BV394_09800"/>
<sequence>MKPATSQIAVVAPNLKRRLSGVTATIVRLVPLMARTMGVVATGPGLPPEVPHIPLARAATLPRDRWRVWHARRNTEMLLGLALRHVLRRRYRLLFTSASQRRHSGYTKWLIARMDGIIATSQKTAQYLEHPSTVILHGIDTDRFSPPADRAALRARLDLPAGRVIGCFGRIREQKGTDVFVEAMCRLLTAMPGVSAVVMGRATGPHEELLARLKAQVAAAGLSDRILFPPEVPVSQVAEWYQALDLFIAPQRWEGFGLTPLEAMACGVPTIATRVGAFEELILDGRTGRLIAPGDAAEMTDAARDLLSDPEALATMAEAARADMLSRFRLEREAEEIMAVYRDLLDNAPGGAA</sequence>
<evidence type="ECO:0000313" key="2">
    <source>
        <dbReference type="EMBL" id="APX89975.1"/>
    </source>
</evidence>
<dbReference type="InterPro" id="IPR001296">
    <property type="entry name" value="Glyco_trans_1"/>
</dbReference>
<organism evidence="2 3">
    <name type="scientific">Brevirhabdus pacifica</name>
    <dbReference type="NCBI Taxonomy" id="1267768"/>
    <lineage>
        <taxon>Bacteria</taxon>
        <taxon>Pseudomonadati</taxon>
        <taxon>Pseudomonadota</taxon>
        <taxon>Alphaproteobacteria</taxon>
        <taxon>Rhodobacterales</taxon>
        <taxon>Paracoccaceae</taxon>
        <taxon>Brevirhabdus</taxon>
    </lineage>
</organism>
<dbReference type="PANTHER" id="PTHR45947:SF3">
    <property type="entry name" value="SULFOQUINOVOSYL TRANSFERASE SQD2"/>
    <property type="match status" value="1"/>
</dbReference>
<evidence type="ECO:0000313" key="3">
    <source>
        <dbReference type="Proteomes" id="UP000187266"/>
    </source>
</evidence>
<accession>A0A1U7DJ77</accession>
<dbReference type="InterPro" id="IPR050194">
    <property type="entry name" value="Glycosyltransferase_grp1"/>
</dbReference>
<dbReference type="AlphaFoldDB" id="A0A1U7DJ77"/>
<feature type="domain" description="Glycosyl transferase family 1" evidence="1">
    <location>
        <begin position="162"/>
        <end position="322"/>
    </location>
</feature>
<gene>
    <name evidence="2" type="ORF">BV394_09800</name>
</gene>
<dbReference type="Proteomes" id="UP000187266">
    <property type="component" value="Chromosome"/>
</dbReference>
<name>A0A1U7DJ77_9RHOB</name>
<dbReference type="EMBL" id="CP019124">
    <property type="protein sequence ID" value="APX89975.1"/>
    <property type="molecule type" value="Genomic_DNA"/>
</dbReference>
<dbReference type="PANTHER" id="PTHR45947">
    <property type="entry name" value="SULFOQUINOVOSYL TRANSFERASE SQD2"/>
    <property type="match status" value="1"/>
</dbReference>
<dbReference type="Pfam" id="PF00534">
    <property type="entry name" value="Glycos_transf_1"/>
    <property type="match status" value="1"/>
</dbReference>
<dbReference type="OrthoDB" id="5490290at2"/>
<protein>
    <submittedName>
        <fullName evidence="2">Glycosyl transferase family 1</fullName>
    </submittedName>
</protein>
<dbReference type="Gene3D" id="3.40.50.2000">
    <property type="entry name" value="Glycogen Phosphorylase B"/>
    <property type="match status" value="2"/>
</dbReference>
<keyword evidence="2" id="KW-0808">Transferase</keyword>
<dbReference type="RefSeq" id="WP_076979996.1">
    <property type="nucleotide sequence ID" value="NZ_CP019124.1"/>
</dbReference>
<dbReference type="CDD" id="cd03801">
    <property type="entry name" value="GT4_PimA-like"/>
    <property type="match status" value="1"/>
</dbReference>
<dbReference type="SUPFAM" id="SSF53756">
    <property type="entry name" value="UDP-Glycosyltransferase/glycogen phosphorylase"/>
    <property type="match status" value="1"/>
</dbReference>
<proteinExistence type="predicted"/>
<dbReference type="GO" id="GO:0016757">
    <property type="term" value="F:glycosyltransferase activity"/>
    <property type="evidence" value="ECO:0007669"/>
    <property type="project" value="InterPro"/>
</dbReference>
<evidence type="ECO:0000259" key="1">
    <source>
        <dbReference type="Pfam" id="PF00534"/>
    </source>
</evidence>
<keyword evidence="3" id="KW-1185">Reference proteome</keyword>
<reference evidence="2 3" key="1">
    <citation type="submission" date="2017-01" db="EMBL/GenBank/DDBJ databases">
        <title>Genomic analysis of Xuhuaishuia manganoxidans DY6-4.</title>
        <authorList>
            <person name="Wang X."/>
        </authorList>
    </citation>
    <scope>NUCLEOTIDE SEQUENCE [LARGE SCALE GENOMIC DNA]</scope>
    <source>
        <strain evidence="2 3">DY6-4</strain>
    </source>
</reference>